<evidence type="ECO:0000256" key="1">
    <source>
        <dbReference type="SAM" id="MobiDB-lite"/>
    </source>
</evidence>
<proteinExistence type="predicted"/>
<sequence>MTDTRISTKSKSITKLPPTKKGLKKIKSRIKRELEERRRERKANLERDCVEEELDEETIRAANLKYNMTCFLLNLESPEEKILKQKVPAQSRKFSID</sequence>
<feature type="region of interest" description="Disordered" evidence="1">
    <location>
        <begin position="1"/>
        <end position="25"/>
    </location>
</feature>
<gene>
    <name evidence="2" type="ORF">POCULU_LOCUS305</name>
</gene>
<dbReference type="OrthoDB" id="10596428at2759"/>
<feature type="compositionally biased region" description="Polar residues" evidence="1">
    <location>
        <begin position="1"/>
        <end position="11"/>
    </location>
</feature>
<name>A0A9N8VI95_9GLOM</name>
<dbReference type="AlphaFoldDB" id="A0A9N8VI95"/>
<dbReference type="EMBL" id="CAJVPJ010000015">
    <property type="protein sequence ID" value="CAG8456068.1"/>
    <property type="molecule type" value="Genomic_DNA"/>
</dbReference>
<comment type="caution">
    <text evidence="2">The sequence shown here is derived from an EMBL/GenBank/DDBJ whole genome shotgun (WGS) entry which is preliminary data.</text>
</comment>
<accession>A0A9N8VI95</accession>
<organism evidence="2 3">
    <name type="scientific">Paraglomus occultum</name>
    <dbReference type="NCBI Taxonomy" id="144539"/>
    <lineage>
        <taxon>Eukaryota</taxon>
        <taxon>Fungi</taxon>
        <taxon>Fungi incertae sedis</taxon>
        <taxon>Mucoromycota</taxon>
        <taxon>Glomeromycotina</taxon>
        <taxon>Glomeromycetes</taxon>
        <taxon>Paraglomerales</taxon>
        <taxon>Paraglomeraceae</taxon>
        <taxon>Paraglomus</taxon>
    </lineage>
</organism>
<protein>
    <submittedName>
        <fullName evidence="2">3873_t:CDS:1</fullName>
    </submittedName>
</protein>
<reference evidence="2" key="1">
    <citation type="submission" date="2021-06" db="EMBL/GenBank/DDBJ databases">
        <authorList>
            <person name="Kallberg Y."/>
            <person name="Tangrot J."/>
            <person name="Rosling A."/>
        </authorList>
    </citation>
    <scope>NUCLEOTIDE SEQUENCE</scope>
    <source>
        <strain evidence="2">IA702</strain>
    </source>
</reference>
<dbReference type="Proteomes" id="UP000789572">
    <property type="component" value="Unassembled WGS sequence"/>
</dbReference>
<evidence type="ECO:0000313" key="2">
    <source>
        <dbReference type="EMBL" id="CAG8456068.1"/>
    </source>
</evidence>
<evidence type="ECO:0000313" key="3">
    <source>
        <dbReference type="Proteomes" id="UP000789572"/>
    </source>
</evidence>
<keyword evidence="3" id="KW-1185">Reference proteome</keyword>